<name>A0A8D5JC97_9BACT</name>
<gene>
    <name evidence="1" type="ORF">DGMP_00060</name>
</gene>
<dbReference type="EMBL" id="AP024086">
    <property type="protein sequence ID" value="BCL59313.1"/>
    <property type="molecule type" value="Genomic_DNA"/>
</dbReference>
<dbReference type="PROSITE" id="PS51257">
    <property type="entry name" value="PROKAR_LIPOPROTEIN"/>
    <property type="match status" value="1"/>
</dbReference>
<evidence type="ECO:0000313" key="1">
    <source>
        <dbReference type="EMBL" id="BCL59313.1"/>
    </source>
</evidence>
<keyword evidence="2" id="KW-1185">Reference proteome</keyword>
<evidence type="ECO:0000313" key="2">
    <source>
        <dbReference type="Proteomes" id="UP000826725"/>
    </source>
</evidence>
<dbReference type="AlphaFoldDB" id="A0A8D5JC97"/>
<proteinExistence type="predicted"/>
<dbReference type="RefSeq" id="WP_228855554.1">
    <property type="nucleotide sequence ID" value="NZ_AP024086.1"/>
</dbReference>
<sequence length="131" mass="15055">MSFLKLRIVVVLLCLLSLLSGCYNKPVRHLASDAALLKVGESTREDVLIYLGDPDEQQLEPDGTEKWLYTKKDMTLLERVPYAGKYFGSPEYSRLVVTLKNGIVTKCVYLRTDEDDLDWADDYSWQEKKSE</sequence>
<accession>A0A8D5JC97</accession>
<organism evidence="1 2">
    <name type="scientific">Desulfomarina profundi</name>
    <dbReference type="NCBI Taxonomy" id="2772557"/>
    <lineage>
        <taxon>Bacteria</taxon>
        <taxon>Pseudomonadati</taxon>
        <taxon>Thermodesulfobacteriota</taxon>
        <taxon>Desulfobulbia</taxon>
        <taxon>Desulfobulbales</taxon>
        <taxon>Desulfobulbaceae</taxon>
        <taxon>Desulfomarina</taxon>
    </lineage>
</organism>
<evidence type="ECO:0008006" key="3">
    <source>
        <dbReference type="Google" id="ProtNLM"/>
    </source>
</evidence>
<reference evidence="1" key="1">
    <citation type="submission" date="2020-09" db="EMBL/GenBank/DDBJ databases">
        <title>Desulfogranum mesoprofundum gen. nov., sp. nov., a novel mesophilic, sulfate-reducing chemolithoautotroph isolated from a deep-sea hydrothermal vent chimney in the Suiyo Seamount.</title>
        <authorList>
            <person name="Hashimoto Y."/>
            <person name="Nakagawa S."/>
        </authorList>
    </citation>
    <scope>NUCLEOTIDE SEQUENCE</scope>
    <source>
        <strain evidence="1">KT2</strain>
    </source>
</reference>
<protein>
    <recommendedName>
        <fullName evidence="3">Lipoprotein SmpA/OmlA domain-containing protein</fullName>
    </recommendedName>
</protein>
<dbReference type="KEGG" id="dbk:DGMP_00060"/>
<dbReference type="Proteomes" id="UP000826725">
    <property type="component" value="Chromosome"/>
</dbReference>